<organism evidence="14">
    <name type="scientific">Tetraselmis sp. GSL018</name>
    <dbReference type="NCBI Taxonomy" id="582737"/>
    <lineage>
        <taxon>Eukaryota</taxon>
        <taxon>Viridiplantae</taxon>
        <taxon>Chlorophyta</taxon>
        <taxon>core chlorophytes</taxon>
        <taxon>Chlorodendrophyceae</taxon>
        <taxon>Chlorodendrales</taxon>
        <taxon>Chlorodendraceae</taxon>
        <taxon>Tetraselmis</taxon>
    </lineage>
</organism>
<keyword evidence="5" id="KW-0158">Chromosome</keyword>
<evidence type="ECO:0000313" key="14">
    <source>
        <dbReference type="EMBL" id="JAC74757.1"/>
    </source>
</evidence>
<dbReference type="FunFam" id="3.40.50.300:FF:001301">
    <property type="entry name" value="Structural maintenance of chromosomes 5"/>
    <property type="match status" value="1"/>
</dbReference>
<keyword evidence="9" id="KW-0539">Nucleus</keyword>
<comment type="similarity">
    <text evidence="3">Belongs to the SMC family. SMC5 subfamily.</text>
</comment>
<dbReference type="PANTHER" id="PTHR45916:SF1">
    <property type="entry name" value="STRUCTURAL MAINTENANCE OF CHROMOSOMES PROTEIN 5"/>
    <property type="match status" value="1"/>
</dbReference>
<feature type="coiled-coil region" evidence="10">
    <location>
        <begin position="390"/>
        <end position="424"/>
    </location>
</feature>
<evidence type="ECO:0000256" key="1">
    <source>
        <dbReference type="ARBA" id="ARBA00004123"/>
    </source>
</evidence>
<evidence type="ECO:0000256" key="9">
    <source>
        <dbReference type="ARBA" id="ARBA00023242"/>
    </source>
</evidence>
<dbReference type="EMBL" id="GBEZ01008181">
    <property type="protein sequence ID" value="JAC77341.1"/>
    <property type="molecule type" value="Transcribed_RNA"/>
</dbReference>
<evidence type="ECO:0000313" key="13">
    <source>
        <dbReference type="EMBL" id="JAC60999.1"/>
    </source>
</evidence>
<dbReference type="GO" id="GO:0051276">
    <property type="term" value="P:chromosome organization"/>
    <property type="evidence" value="ECO:0007669"/>
    <property type="project" value="UniProtKB-ARBA"/>
</dbReference>
<feature type="domain" description="RecF/RecN/SMC N-terminal" evidence="12">
    <location>
        <begin position="28"/>
        <end position="1006"/>
    </location>
</feature>
<dbReference type="Gene3D" id="1.10.287.1490">
    <property type="match status" value="1"/>
</dbReference>
<evidence type="ECO:0000256" key="2">
    <source>
        <dbReference type="ARBA" id="ARBA00004286"/>
    </source>
</evidence>
<gene>
    <name evidence="15" type="ORF">TSPGSL018_17973</name>
    <name evidence="14" type="ORF">TSPGSL018_25095</name>
    <name evidence="13" type="ORF">TSPGSL018_27440</name>
</gene>
<evidence type="ECO:0000256" key="8">
    <source>
        <dbReference type="ARBA" id="ARBA00023054"/>
    </source>
</evidence>
<accession>A0A061RPD7</accession>
<dbReference type="GO" id="GO:0003697">
    <property type="term" value="F:single-stranded DNA binding"/>
    <property type="evidence" value="ECO:0007669"/>
    <property type="project" value="TreeGrafter"/>
</dbReference>
<evidence type="ECO:0000256" key="7">
    <source>
        <dbReference type="ARBA" id="ARBA00022840"/>
    </source>
</evidence>
<evidence type="ECO:0000313" key="15">
    <source>
        <dbReference type="EMBL" id="JAC77341.1"/>
    </source>
</evidence>
<dbReference type="InterPro" id="IPR027417">
    <property type="entry name" value="P-loop_NTPase"/>
</dbReference>
<dbReference type="EMBL" id="GBEZ01026181">
    <property type="protein sequence ID" value="JAC60999.1"/>
    <property type="molecule type" value="Transcribed_RNA"/>
</dbReference>
<evidence type="ECO:0000256" key="3">
    <source>
        <dbReference type="ARBA" id="ARBA00010171"/>
    </source>
</evidence>
<keyword evidence="8 10" id="KW-0175">Coiled coil</keyword>
<dbReference type="InterPro" id="IPR003395">
    <property type="entry name" value="RecF/RecN/SMC_N"/>
</dbReference>
<feature type="region of interest" description="Disordered" evidence="11">
    <location>
        <begin position="1"/>
        <end position="23"/>
    </location>
</feature>
<feature type="coiled-coil region" evidence="10">
    <location>
        <begin position="634"/>
        <end position="710"/>
    </location>
</feature>
<dbReference type="AlphaFoldDB" id="A0A061RPD7"/>
<dbReference type="GO" id="GO:0005634">
    <property type="term" value="C:nucleus"/>
    <property type="evidence" value="ECO:0007669"/>
    <property type="project" value="UniProtKB-SubCell"/>
</dbReference>
<keyword evidence="6" id="KW-0547">Nucleotide-binding</keyword>
<dbReference type="Pfam" id="PF02463">
    <property type="entry name" value="SMC_N"/>
    <property type="match status" value="1"/>
</dbReference>
<evidence type="ECO:0000259" key="12">
    <source>
        <dbReference type="Pfam" id="PF02463"/>
    </source>
</evidence>
<feature type="compositionally biased region" description="Basic and acidic residues" evidence="11">
    <location>
        <begin position="1"/>
        <end position="10"/>
    </location>
</feature>
<evidence type="ECO:0000256" key="6">
    <source>
        <dbReference type="ARBA" id="ARBA00022741"/>
    </source>
</evidence>
<proteinExistence type="inferred from homology"/>
<dbReference type="GO" id="GO:0005524">
    <property type="term" value="F:ATP binding"/>
    <property type="evidence" value="ECO:0007669"/>
    <property type="project" value="UniProtKB-KW"/>
</dbReference>
<dbReference type="GO" id="GO:0030915">
    <property type="term" value="C:Smc5-Smc6 complex"/>
    <property type="evidence" value="ECO:0007669"/>
    <property type="project" value="TreeGrafter"/>
</dbReference>
<keyword evidence="7" id="KW-0067">ATP-binding</keyword>
<evidence type="ECO:0000256" key="10">
    <source>
        <dbReference type="SAM" id="Coils"/>
    </source>
</evidence>
<comment type="subcellular location">
    <subcellularLocation>
        <location evidence="2">Chromosome</location>
    </subcellularLocation>
    <subcellularLocation>
        <location evidence="1">Nucleus</location>
    </subcellularLocation>
</comment>
<evidence type="ECO:0000256" key="11">
    <source>
        <dbReference type="SAM" id="MobiDB-lite"/>
    </source>
</evidence>
<name>A0A061RPD7_9CHLO</name>
<dbReference type="EMBL" id="GBEZ01010984">
    <property type="protein sequence ID" value="JAC74757.1"/>
    <property type="molecule type" value="Transcribed_RNA"/>
</dbReference>
<feature type="compositionally biased region" description="Basic and acidic residues" evidence="11">
    <location>
        <begin position="279"/>
        <end position="299"/>
    </location>
</feature>
<dbReference type="PANTHER" id="PTHR45916">
    <property type="entry name" value="STRUCTURAL MAINTENANCE OF CHROMOSOMES PROTEIN 5"/>
    <property type="match status" value="1"/>
</dbReference>
<feature type="region of interest" description="Disordered" evidence="11">
    <location>
        <begin position="279"/>
        <end position="301"/>
    </location>
</feature>
<dbReference type="Gene3D" id="3.40.50.300">
    <property type="entry name" value="P-loop containing nucleotide triphosphate hydrolases"/>
    <property type="match status" value="2"/>
</dbReference>
<dbReference type="SUPFAM" id="SSF52540">
    <property type="entry name" value="P-loop containing nucleoside triphosphate hydrolases"/>
    <property type="match status" value="1"/>
</dbReference>
<feature type="coiled-coil region" evidence="10">
    <location>
        <begin position="752"/>
        <end position="897"/>
    </location>
</feature>
<evidence type="ECO:0000256" key="4">
    <source>
        <dbReference type="ARBA" id="ARBA00018687"/>
    </source>
</evidence>
<evidence type="ECO:0000256" key="5">
    <source>
        <dbReference type="ARBA" id="ARBA00022454"/>
    </source>
</evidence>
<reference evidence="14" key="1">
    <citation type="submission" date="2014-05" db="EMBL/GenBank/DDBJ databases">
        <title>The transcriptome of the halophilic microalga Tetraselmis sp. GSL018 isolated from the Great Salt Lake, Utah.</title>
        <authorList>
            <person name="Jinkerson R.E."/>
            <person name="D'Adamo S."/>
            <person name="Posewitz M.C."/>
        </authorList>
    </citation>
    <scope>NUCLEOTIDE SEQUENCE</scope>
    <source>
        <strain evidence="14">GSL018</strain>
    </source>
</reference>
<sequence length="1062" mass="120933">MVSKRVRDDSASSSQRKRPRANTRAGSILKVYVKNFMTYKECTIEPGPRLNLVLGANGTGKSSFVCALCVGLNGSTKLLGRADNVKEFIRRGQSEAVTDIVIASEDPARPHQVQRRMKLDSNSSEWRVDGRPSNGSDVKALVSKYNIQLDNLCQFLPQDKVVEFAKLKPQELLIATEKALGDAHLHKMHTELVEVRNNMKNNKNTLDNLTQQLHELRQANQALERDVQRLRERERLMDEITIREKKKPWLKHDAFHREYKEKKHGLPQLKREAEALRQEVEAEERPRREAQNWKDETSRKVTTLRQKLQSLESRRAAIDEDIEREGNSIEEIRSGIEGLAMESDERLRKIEASRSKLIGLRARLEQLPQVPENPRDQALTSETSELDMQMRNVDEDVLDLERNLATLRRQLDETDGKISKLDDHKRRKVAQLDNRFPGLLKVWEWLQDNAGRFFGKVWGPVITEISVEDEGMASFLEMQVPPRVWAYLITEHASDQKLLIQQCQSLLGPRNPIVVTNYAGNPNQPLNYPRGRAADYQEYGIIATLDEVLQETPSIIKHVLNDEASITSAFVARAELQSRYFEFLESNPNVSCLYMPDTKVSVITSRYNRAARSQEVVGIRPCRFLRDMGSETEREQLVQRRSELQANISDITHKISRLNQDKGKIMETLSVKHAEIQKIREARRRAAEQRRHANAALRTEERNLSSLEALPDPSEREATMREELEGRCRVLAAKVSDYLTAIREGAAAIRALAAAELAAAEAVAIVNNLQAQSSRKREELRAAEGRLAAATAEAKEMKEATKRAKDAANRLAPFPDDAEERAVFKQRLSSVSDDVDVLDQEIDDLTAQANRIACSNPGAVEEYAERQRRIKDLEAKERNEHTTVEEAKRRIASLKEQWLPELKELVAKINDKFSVNFAEIGFAGEVFLKEDDDFDKYEIQIKVKFRAEEQLNVLTASRQSGGERSVCTILYLIALQGVTYCPFRVVDEINQGMDPTNERKVFKQLVECACRPDTPQCFLLTPKLLPNLPFSEDVKVLNIFNGPWLGDVPKPFAFEDLFGSRA</sequence>
<protein>
    <recommendedName>
        <fullName evidence="4">Structural maintenance of chromosomes protein 5</fullName>
    </recommendedName>
</protein>
<dbReference type="GO" id="GO:0000724">
    <property type="term" value="P:double-strand break repair via homologous recombination"/>
    <property type="evidence" value="ECO:0007669"/>
    <property type="project" value="TreeGrafter"/>
</dbReference>